<dbReference type="GO" id="GO:0016813">
    <property type="term" value="F:hydrolase activity, acting on carbon-nitrogen (but not peptide) bonds, in linear amidines"/>
    <property type="evidence" value="ECO:0007669"/>
    <property type="project" value="UniProtKB-ARBA"/>
</dbReference>
<dbReference type="KEGG" id="lacs:H4075_09190"/>
<evidence type="ECO:0000313" key="2">
    <source>
        <dbReference type="EMBL" id="QNA46325.1"/>
    </source>
</evidence>
<proteinExistence type="inferred from homology"/>
<dbReference type="CDD" id="cd09988">
    <property type="entry name" value="Formimidoylglutamase"/>
    <property type="match status" value="1"/>
</dbReference>
<protein>
    <submittedName>
        <fullName evidence="2">Formimidoylglutamase</fullName>
    </submittedName>
</protein>
<dbReference type="EMBL" id="CP060007">
    <property type="protein sequence ID" value="QNA46325.1"/>
    <property type="molecule type" value="Genomic_DNA"/>
</dbReference>
<dbReference type="PROSITE" id="PS51409">
    <property type="entry name" value="ARGINASE_2"/>
    <property type="match status" value="1"/>
</dbReference>
<dbReference type="SUPFAM" id="SSF52768">
    <property type="entry name" value="Arginase/deacetylase"/>
    <property type="match status" value="1"/>
</dbReference>
<accession>A0A7G5XLH2</accession>
<name>A0A7G5XLH2_9BACT</name>
<evidence type="ECO:0000256" key="1">
    <source>
        <dbReference type="PROSITE-ProRule" id="PRU00742"/>
    </source>
</evidence>
<keyword evidence="3" id="KW-1185">Reference proteome</keyword>
<dbReference type="GO" id="GO:0046872">
    <property type="term" value="F:metal ion binding"/>
    <property type="evidence" value="ECO:0007669"/>
    <property type="project" value="InterPro"/>
</dbReference>
<dbReference type="AlphaFoldDB" id="A0A7G5XLH2"/>
<reference evidence="3" key="1">
    <citation type="submission" date="2020-08" db="EMBL/GenBank/DDBJ databases">
        <title>Lacibacter sp. S13-6-6 genome sequencing.</title>
        <authorList>
            <person name="Jin L."/>
        </authorList>
    </citation>
    <scope>NUCLEOTIDE SEQUENCE [LARGE SCALE GENOMIC DNA]</scope>
    <source>
        <strain evidence="3">S13-6-6</strain>
    </source>
</reference>
<evidence type="ECO:0000313" key="3">
    <source>
        <dbReference type="Proteomes" id="UP000515344"/>
    </source>
</evidence>
<gene>
    <name evidence="2" type="ORF">H4075_09190</name>
</gene>
<dbReference type="InterPro" id="IPR023696">
    <property type="entry name" value="Ureohydrolase_dom_sf"/>
</dbReference>
<dbReference type="RefSeq" id="WP_182806133.1">
    <property type="nucleotide sequence ID" value="NZ_CP060007.1"/>
</dbReference>
<organism evidence="2 3">
    <name type="scientific">Lacibacter sediminis</name>
    <dbReference type="NCBI Taxonomy" id="2760713"/>
    <lineage>
        <taxon>Bacteria</taxon>
        <taxon>Pseudomonadati</taxon>
        <taxon>Bacteroidota</taxon>
        <taxon>Chitinophagia</taxon>
        <taxon>Chitinophagales</taxon>
        <taxon>Chitinophagaceae</taxon>
        <taxon>Lacibacter</taxon>
    </lineage>
</organism>
<dbReference type="Gene3D" id="3.40.800.10">
    <property type="entry name" value="Ureohydrolase domain"/>
    <property type="match status" value="1"/>
</dbReference>
<dbReference type="Proteomes" id="UP000515344">
    <property type="component" value="Chromosome"/>
</dbReference>
<dbReference type="InterPro" id="IPR006035">
    <property type="entry name" value="Ureohydrolase"/>
</dbReference>
<dbReference type="Pfam" id="PF00491">
    <property type="entry name" value="Arginase"/>
    <property type="match status" value="1"/>
</dbReference>
<comment type="similarity">
    <text evidence="1">Belongs to the arginase family.</text>
</comment>
<sequence>MQSFRFYNKEDVLTLTKIRRFETKLGERVQLPHSREQFEKILKESTARFALFGIPEDIGVKANEGVGGADTAWFPFLTAFLNIQSNDFLQGDEILLLGHFDFSHVESVIEENAHGHEEKLDAYRHAVHSIDEEVESLAKLITTYGKIPIVIGGGHNNAYPLIKGTAKGLHKAGKLQLAQINCINLDAHTDYRPVEGRHSGNAFRYAEEDGYLQKYCVIGVHENYIPQNVWIDIVNNPFFDLITYEDIFIHEKRNFIQAVAHATGFTEDTYTGLELDLDSIEHTLSSAFTPSGIGKLHARQYINFAATDAKAAYLHICEGASFLSDGRKSEGTGKLISYLVSDFVKAGLAP</sequence>